<dbReference type="InterPro" id="IPR018497">
    <property type="entry name" value="Peptidase_M13_C"/>
</dbReference>
<keyword evidence="9" id="KW-1133">Transmembrane helix</keyword>
<dbReference type="InterPro" id="IPR008753">
    <property type="entry name" value="Peptidase_M13_N"/>
</dbReference>
<dbReference type="PANTHER" id="PTHR11733:SF241">
    <property type="entry name" value="GH26575P-RELATED"/>
    <property type="match status" value="1"/>
</dbReference>
<evidence type="ECO:0000259" key="11">
    <source>
        <dbReference type="Pfam" id="PF05649"/>
    </source>
</evidence>
<proteinExistence type="inferred from homology"/>
<keyword evidence="3" id="KW-0645">Protease</keyword>
<reference evidence="12" key="1">
    <citation type="journal article" date="2020" name="Cell">
        <title>Large-Scale Comparative Analyses of Tick Genomes Elucidate Their Genetic Diversity and Vector Capacities.</title>
        <authorList>
            <consortium name="Tick Genome and Microbiome Consortium (TIGMIC)"/>
            <person name="Jia N."/>
            <person name="Wang J."/>
            <person name="Shi W."/>
            <person name="Du L."/>
            <person name="Sun Y."/>
            <person name="Zhan W."/>
            <person name="Jiang J.F."/>
            <person name="Wang Q."/>
            <person name="Zhang B."/>
            <person name="Ji P."/>
            <person name="Bell-Sakyi L."/>
            <person name="Cui X.M."/>
            <person name="Yuan T.T."/>
            <person name="Jiang B.G."/>
            <person name="Yang W.F."/>
            <person name="Lam T.T."/>
            <person name="Chang Q.C."/>
            <person name="Ding S.J."/>
            <person name="Wang X.J."/>
            <person name="Zhu J.G."/>
            <person name="Ruan X.D."/>
            <person name="Zhao L."/>
            <person name="Wei J.T."/>
            <person name="Ye R.Z."/>
            <person name="Que T.C."/>
            <person name="Du C.H."/>
            <person name="Zhou Y.H."/>
            <person name="Cheng J.X."/>
            <person name="Dai P.F."/>
            <person name="Guo W.B."/>
            <person name="Han X.H."/>
            <person name="Huang E.J."/>
            <person name="Li L.F."/>
            <person name="Wei W."/>
            <person name="Gao Y.C."/>
            <person name="Liu J.Z."/>
            <person name="Shao H.Z."/>
            <person name="Wang X."/>
            <person name="Wang C.C."/>
            <person name="Yang T.C."/>
            <person name="Huo Q.B."/>
            <person name="Li W."/>
            <person name="Chen H.Y."/>
            <person name="Chen S.E."/>
            <person name="Zhou L.G."/>
            <person name="Ni X.B."/>
            <person name="Tian J.H."/>
            <person name="Sheng Y."/>
            <person name="Liu T."/>
            <person name="Pan Y.S."/>
            <person name="Xia L.Y."/>
            <person name="Li J."/>
            <person name="Zhao F."/>
            <person name="Cao W.C."/>
        </authorList>
    </citation>
    <scope>NUCLEOTIDE SEQUENCE</scope>
    <source>
        <strain evidence="12">Rsan-2018</strain>
    </source>
</reference>
<evidence type="ECO:0000256" key="6">
    <source>
        <dbReference type="ARBA" id="ARBA00022833"/>
    </source>
</evidence>
<evidence type="ECO:0000256" key="4">
    <source>
        <dbReference type="ARBA" id="ARBA00022723"/>
    </source>
</evidence>
<gene>
    <name evidence="12" type="ORF">HPB52_001308</name>
</gene>
<protein>
    <recommendedName>
        <fullName evidence="14">Endothelin-converting enzyme 1</fullName>
    </recommendedName>
</protein>
<evidence type="ECO:0000256" key="9">
    <source>
        <dbReference type="SAM" id="Phobius"/>
    </source>
</evidence>
<organism evidence="12 13">
    <name type="scientific">Rhipicephalus sanguineus</name>
    <name type="common">Brown dog tick</name>
    <name type="synonym">Ixodes sanguineus</name>
    <dbReference type="NCBI Taxonomy" id="34632"/>
    <lineage>
        <taxon>Eukaryota</taxon>
        <taxon>Metazoa</taxon>
        <taxon>Ecdysozoa</taxon>
        <taxon>Arthropoda</taxon>
        <taxon>Chelicerata</taxon>
        <taxon>Arachnida</taxon>
        <taxon>Acari</taxon>
        <taxon>Parasitiformes</taxon>
        <taxon>Ixodida</taxon>
        <taxon>Ixodoidea</taxon>
        <taxon>Ixodidae</taxon>
        <taxon>Rhipicephalinae</taxon>
        <taxon>Rhipicephalus</taxon>
        <taxon>Rhipicephalus</taxon>
    </lineage>
</organism>
<dbReference type="Pfam" id="PF01431">
    <property type="entry name" value="Peptidase_M13"/>
    <property type="match status" value="1"/>
</dbReference>
<dbReference type="InterPro" id="IPR024079">
    <property type="entry name" value="MetalloPept_cat_dom_sf"/>
</dbReference>
<evidence type="ECO:0000256" key="8">
    <source>
        <dbReference type="SAM" id="MobiDB-lite"/>
    </source>
</evidence>
<evidence type="ECO:0000259" key="10">
    <source>
        <dbReference type="Pfam" id="PF01431"/>
    </source>
</evidence>
<evidence type="ECO:0000256" key="3">
    <source>
        <dbReference type="ARBA" id="ARBA00022670"/>
    </source>
</evidence>
<keyword evidence="4" id="KW-0479">Metal-binding</keyword>
<dbReference type="GO" id="GO:0046872">
    <property type="term" value="F:metal ion binding"/>
    <property type="evidence" value="ECO:0007669"/>
    <property type="project" value="UniProtKB-KW"/>
</dbReference>
<dbReference type="GO" id="GO:0004222">
    <property type="term" value="F:metalloendopeptidase activity"/>
    <property type="evidence" value="ECO:0007669"/>
    <property type="project" value="InterPro"/>
</dbReference>
<dbReference type="Pfam" id="PF05649">
    <property type="entry name" value="Peptidase_M13_N"/>
    <property type="match status" value="1"/>
</dbReference>
<feature type="domain" description="Peptidase M13 C-terminal" evidence="10">
    <location>
        <begin position="606"/>
        <end position="689"/>
    </location>
</feature>
<accession>A0A9D4SXX7</accession>
<reference evidence="12" key="2">
    <citation type="submission" date="2021-09" db="EMBL/GenBank/DDBJ databases">
        <authorList>
            <person name="Jia N."/>
            <person name="Wang J."/>
            <person name="Shi W."/>
            <person name="Du L."/>
            <person name="Sun Y."/>
            <person name="Zhan W."/>
            <person name="Jiang J."/>
            <person name="Wang Q."/>
            <person name="Zhang B."/>
            <person name="Ji P."/>
            <person name="Sakyi L.B."/>
            <person name="Cui X."/>
            <person name="Yuan T."/>
            <person name="Jiang B."/>
            <person name="Yang W."/>
            <person name="Lam T.T.-Y."/>
            <person name="Chang Q."/>
            <person name="Ding S."/>
            <person name="Wang X."/>
            <person name="Zhu J."/>
            <person name="Ruan X."/>
            <person name="Zhao L."/>
            <person name="Wei J."/>
            <person name="Que T."/>
            <person name="Du C."/>
            <person name="Cheng J."/>
            <person name="Dai P."/>
            <person name="Han X."/>
            <person name="Huang E."/>
            <person name="Gao Y."/>
            <person name="Liu J."/>
            <person name="Shao H."/>
            <person name="Ye R."/>
            <person name="Li L."/>
            <person name="Wei W."/>
            <person name="Wang X."/>
            <person name="Wang C."/>
            <person name="Huo Q."/>
            <person name="Li W."/>
            <person name="Guo W."/>
            <person name="Chen H."/>
            <person name="Chen S."/>
            <person name="Zhou L."/>
            <person name="Zhou L."/>
            <person name="Ni X."/>
            <person name="Tian J."/>
            <person name="Zhou Y."/>
            <person name="Sheng Y."/>
            <person name="Liu T."/>
            <person name="Pan Y."/>
            <person name="Xia L."/>
            <person name="Li J."/>
            <person name="Zhao F."/>
            <person name="Cao W."/>
        </authorList>
    </citation>
    <scope>NUCLEOTIDE SEQUENCE</scope>
    <source>
        <strain evidence="12">Rsan-2018</strain>
        <tissue evidence="12">Larvae</tissue>
    </source>
</reference>
<dbReference type="GO" id="GO:0016485">
    <property type="term" value="P:protein processing"/>
    <property type="evidence" value="ECO:0007669"/>
    <property type="project" value="TreeGrafter"/>
</dbReference>
<name>A0A9D4SXX7_RHISA</name>
<evidence type="ECO:0000313" key="12">
    <source>
        <dbReference type="EMBL" id="KAH7961065.1"/>
    </source>
</evidence>
<keyword evidence="6" id="KW-0862">Zinc</keyword>
<evidence type="ECO:0000256" key="2">
    <source>
        <dbReference type="ARBA" id="ARBA00007357"/>
    </source>
</evidence>
<dbReference type="EMBL" id="JABSTV010001249">
    <property type="protein sequence ID" value="KAH7961065.1"/>
    <property type="molecule type" value="Genomic_DNA"/>
</dbReference>
<evidence type="ECO:0008006" key="14">
    <source>
        <dbReference type="Google" id="ProtNLM"/>
    </source>
</evidence>
<dbReference type="AlphaFoldDB" id="A0A9D4SXX7"/>
<dbReference type="VEuPathDB" id="VectorBase:RSAN_051983"/>
<evidence type="ECO:0000256" key="5">
    <source>
        <dbReference type="ARBA" id="ARBA00022801"/>
    </source>
</evidence>
<comment type="cofactor">
    <cofactor evidence="1">
        <name>Zn(2+)</name>
        <dbReference type="ChEBI" id="CHEBI:29105"/>
    </cofactor>
</comment>
<keyword evidence="5" id="KW-0378">Hydrolase</keyword>
<evidence type="ECO:0000313" key="13">
    <source>
        <dbReference type="Proteomes" id="UP000821837"/>
    </source>
</evidence>
<dbReference type="OMA" id="SCLRPEF"/>
<evidence type="ECO:0000256" key="1">
    <source>
        <dbReference type="ARBA" id="ARBA00001947"/>
    </source>
</evidence>
<comment type="caution">
    <text evidence="12">The sequence shown here is derived from an EMBL/GenBank/DDBJ whole genome shotgun (WGS) entry which is preliminary data.</text>
</comment>
<dbReference type="Gene3D" id="3.40.390.10">
    <property type="entry name" value="Collagenase (Catalytic Domain)"/>
    <property type="match status" value="2"/>
</dbReference>
<keyword evidence="9" id="KW-0812">Transmembrane</keyword>
<feature type="region of interest" description="Disordered" evidence="8">
    <location>
        <begin position="1"/>
        <end position="99"/>
    </location>
</feature>
<dbReference type="Proteomes" id="UP000821837">
    <property type="component" value="Chromosome 3"/>
</dbReference>
<dbReference type="OrthoDB" id="6482886at2759"/>
<dbReference type="PROSITE" id="PS51885">
    <property type="entry name" value="NEPRILYSIN"/>
    <property type="match status" value="1"/>
</dbReference>
<dbReference type="Gene3D" id="1.10.1380.10">
    <property type="entry name" value="Neutral endopeptidase , domain2"/>
    <property type="match status" value="1"/>
</dbReference>
<keyword evidence="13" id="KW-1185">Reference proteome</keyword>
<dbReference type="GO" id="GO:0005886">
    <property type="term" value="C:plasma membrane"/>
    <property type="evidence" value="ECO:0007669"/>
    <property type="project" value="TreeGrafter"/>
</dbReference>
<comment type="similarity">
    <text evidence="2">Belongs to the peptidase M13 family.</text>
</comment>
<sequence>MDEQSRGAKPSPSLKARSRTPKSKGASVSLSDDSSAGTESKEPRSTSSRKKASQQRLAKASLAEGSDSGSNIAADNLGSGPIHPRASGIKDSSVLQGRRGVRRRSKTTCKWVAAEAAAIMAITCALLLYLMPRSAITSALRGSRPCVTPSCRDQADTIAAWVNDSVDPCDDFEAYACTRWTPKIEGAWAGSAMMCHADHYWIREFRQRLDEGANSLPIAKRLAILFDSCMKKRTTEEARREVSEIREFMRDLKIPWPEPPLPGVEPLGVMLDLVFNWDIDIWFRVDLSRHTTDIADRRNLLLQPAMVLSARWHNVAGILHTDKFVEYWSGFHRAFASDETMRPLGAILNISRMQKTIYRDFIHVENGELKHPTHTLLGDIRSYTTHISVRQWTDALNDNLVGHGKFVSSDGVTAMDAELLAVVDRMFANFSREQLLDHVSWELVQLIAPLAGTELLLAKYGSERRAQMEGSNFCSTQIERAYRWLVTAVALLPQFDASARAFLDEQLTNITEAAIAKVNGVLWADNGSVEMVANKLRNQRAIIWPPNEPLDDDVLSKTFDSWFYKNATFTQHWIRSVTKWRQMRRSPTYKRSNDSPRSYAFPHFEYDPLSNVVRVSASALFSPWYQAAGSRAALYGGIGFTFAREMVKAFDAPAFDRDGKFLDTWPTEIWKEASADKASCLRPEFDAVFPEIPALEVAHAAFLASSTDGAAISRQWSAERVFFVTACFTMCNLPNTLRRFRADCNKALRNFAPFAAAFKCPPNSRMNPKTKCSYFD</sequence>
<keyword evidence="9" id="KW-0472">Membrane</keyword>
<dbReference type="InterPro" id="IPR000718">
    <property type="entry name" value="Peptidase_M13"/>
</dbReference>
<keyword evidence="7" id="KW-0482">Metalloprotease</keyword>
<feature type="domain" description="Peptidase M13 N-terminal" evidence="11">
    <location>
        <begin position="168"/>
        <end position="541"/>
    </location>
</feature>
<dbReference type="InterPro" id="IPR042089">
    <property type="entry name" value="Peptidase_M13_dom_2"/>
</dbReference>
<evidence type="ECO:0000256" key="7">
    <source>
        <dbReference type="ARBA" id="ARBA00023049"/>
    </source>
</evidence>
<dbReference type="PANTHER" id="PTHR11733">
    <property type="entry name" value="ZINC METALLOPROTEASE FAMILY M13 NEPRILYSIN-RELATED"/>
    <property type="match status" value="1"/>
</dbReference>
<dbReference type="SUPFAM" id="SSF55486">
    <property type="entry name" value="Metalloproteases ('zincins'), catalytic domain"/>
    <property type="match status" value="1"/>
</dbReference>
<feature type="compositionally biased region" description="Polar residues" evidence="8">
    <location>
        <begin position="26"/>
        <end position="38"/>
    </location>
</feature>
<feature type="transmembrane region" description="Helical" evidence="9">
    <location>
        <begin position="111"/>
        <end position="131"/>
    </location>
</feature>